<feature type="transmembrane region" description="Helical" evidence="6">
    <location>
        <begin position="78"/>
        <end position="100"/>
    </location>
</feature>
<accession>A0ABZ0JNT1</accession>
<dbReference type="PANTHER" id="PTHR32322">
    <property type="entry name" value="INNER MEMBRANE TRANSPORTER"/>
    <property type="match status" value="1"/>
</dbReference>
<comment type="subcellular location">
    <subcellularLocation>
        <location evidence="1">Membrane</location>
        <topology evidence="1">Multi-pass membrane protein</topology>
    </subcellularLocation>
</comment>
<feature type="transmembrane region" description="Helical" evidence="6">
    <location>
        <begin position="159"/>
        <end position="178"/>
    </location>
</feature>
<protein>
    <submittedName>
        <fullName evidence="8">Drug/metabolite exporter YedA</fullName>
    </submittedName>
</protein>
<sequence>MSSPSSTAAAAPARGGFVVLALFLVYVVWGSTYLAIRFALEGGAPPLSVVSGTRFVIAGSVLYAVLRWRGVAAPTRAQWRPLAMLGALMLVCGNGLVVLAERQVSSGLAAVAVASVPLWMALFGTLRGHHASRGEWLGIVVGFAGVVWLNAGSSLNASPLGLVLLLIAPVGWAFGSVWSRGLELPMPFMAAAGQMLCGGVMLVAIGLLSGERLHTLPSAQGMLAVAYLCVFGSIVAFTAYVWLLQNVRPALAGSYAYVNPVIAVALGSWLGQERFSASDFGAMAVILAGVVVITVARTRR</sequence>
<evidence type="ECO:0000256" key="4">
    <source>
        <dbReference type="ARBA" id="ARBA00022989"/>
    </source>
</evidence>
<evidence type="ECO:0000256" key="6">
    <source>
        <dbReference type="SAM" id="Phobius"/>
    </source>
</evidence>
<dbReference type="PANTHER" id="PTHR32322:SF2">
    <property type="entry name" value="EAMA DOMAIN-CONTAINING PROTEIN"/>
    <property type="match status" value="1"/>
</dbReference>
<dbReference type="InterPro" id="IPR037185">
    <property type="entry name" value="EmrE-like"/>
</dbReference>
<feature type="transmembrane region" description="Helical" evidence="6">
    <location>
        <begin position="48"/>
        <end position="66"/>
    </location>
</feature>
<proteinExistence type="inferred from homology"/>
<feature type="domain" description="EamA" evidence="7">
    <location>
        <begin position="160"/>
        <end position="294"/>
    </location>
</feature>
<dbReference type="NCBIfam" id="NF008432">
    <property type="entry name" value="PRK11272.1"/>
    <property type="match status" value="1"/>
</dbReference>
<evidence type="ECO:0000313" key="8">
    <source>
        <dbReference type="EMBL" id="WOS40653.1"/>
    </source>
</evidence>
<dbReference type="Pfam" id="PF00892">
    <property type="entry name" value="EamA"/>
    <property type="match status" value="2"/>
</dbReference>
<keyword evidence="4 6" id="KW-1133">Transmembrane helix</keyword>
<feature type="transmembrane region" description="Helical" evidence="6">
    <location>
        <begin position="277"/>
        <end position="296"/>
    </location>
</feature>
<feature type="transmembrane region" description="Helical" evidence="6">
    <location>
        <begin position="136"/>
        <end position="153"/>
    </location>
</feature>
<evidence type="ECO:0000256" key="3">
    <source>
        <dbReference type="ARBA" id="ARBA00022692"/>
    </source>
</evidence>
<feature type="transmembrane region" description="Helical" evidence="6">
    <location>
        <begin position="106"/>
        <end position="124"/>
    </location>
</feature>
<dbReference type="InterPro" id="IPR000620">
    <property type="entry name" value="EamA_dom"/>
</dbReference>
<feature type="transmembrane region" description="Helical" evidence="6">
    <location>
        <begin position="221"/>
        <end position="243"/>
    </location>
</feature>
<dbReference type="RefSeq" id="WP_317844025.1">
    <property type="nucleotide sequence ID" value="NZ_CP126170.1"/>
</dbReference>
<feature type="transmembrane region" description="Helical" evidence="6">
    <location>
        <begin position="190"/>
        <end position="209"/>
    </location>
</feature>
<name>A0ABZ0JNT1_9XANT</name>
<dbReference type="Proteomes" id="UP001302020">
    <property type="component" value="Chromosome"/>
</dbReference>
<evidence type="ECO:0000313" key="9">
    <source>
        <dbReference type="Proteomes" id="UP001302020"/>
    </source>
</evidence>
<keyword evidence="3 6" id="KW-0812">Transmembrane</keyword>
<reference evidence="8 9" key="1">
    <citation type="submission" date="2023-05" db="EMBL/GenBank/DDBJ databases">
        <title>Xanthomonas rydalmerenesis sp. nov., a novel Xanthomonas species isolated from Fragaria x ananassa.</title>
        <authorList>
            <person name="McKnight D.J.E."/>
            <person name="Wong-Bajracharya J."/>
            <person name="Okoh E.B."/>
            <person name="Snijders F."/>
            <person name="Lidbetter F."/>
            <person name="Webster J."/>
            <person name="Djordjevic S.P."/>
            <person name="Bogema D.R."/>
            <person name="Chapman T.A."/>
        </authorList>
    </citation>
    <scope>NUCLEOTIDE SEQUENCE [LARGE SCALE GENOMIC DNA]</scope>
    <source>
        <strain evidence="8 9">DAR34883</strain>
    </source>
</reference>
<feature type="domain" description="EamA" evidence="7">
    <location>
        <begin position="18"/>
        <end position="150"/>
    </location>
</feature>
<feature type="transmembrane region" description="Helical" evidence="6">
    <location>
        <begin position="12"/>
        <end position="36"/>
    </location>
</feature>
<dbReference type="SUPFAM" id="SSF103481">
    <property type="entry name" value="Multidrug resistance efflux transporter EmrE"/>
    <property type="match status" value="2"/>
</dbReference>
<comment type="similarity">
    <text evidence="2">Belongs to the EamA transporter family.</text>
</comment>
<dbReference type="InterPro" id="IPR050638">
    <property type="entry name" value="AA-Vitamin_Transporters"/>
</dbReference>
<evidence type="ECO:0000256" key="1">
    <source>
        <dbReference type="ARBA" id="ARBA00004141"/>
    </source>
</evidence>
<keyword evidence="5 6" id="KW-0472">Membrane</keyword>
<evidence type="ECO:0000256" key="5">
    <source>
        <dbReference type="ARBA" id="ARBA00023136"/>
    </source>
</evidence>
<evidence type="ECO:0000256" key="2">
    <source>
        <dbReference type="ARBA" id="ARBA00007362"/>
    </source>
</evidence>
<keyword evidence="9" id="KW-1185">Reference proteome</keyword>
<organism evidence="8 9">
    <name type="scientific">Xanthomonas rydalmerensis</name>
    <dbReference type="NCBI Taxonomy" id="3046274"/>
    <lineage>
        <taxon>Bacteria</taxon>
        <taxon>Pseudomonadati</taxon>
        <taxon>Pseudomonadota</taxon>
        <taxon>Gammaproteobacteria</taxon>
        <taxon>Lysobacterales</taxon>
        <taxon>Lysobacteraceae</taxon>
        <taxon>Xanthomonas</taxon>
    </lineage>
</organism>
<evidence type="ECO:0000259" key="7">
    <source>
        <dbReference type="Pfam" id="PF00892"/>
    </source>
</evidence>
<dbReference type="EMBL" id="CP126172">
    <property type="protein sequence ID" value="WOS40653.1"/>
    <property type="molecule type" value="Genomic_DNA"/>
</dbReference>
<gene>
    <name evidence="8" type="primary">yedA</name>
    <name evidence="8" type="ORF">QN243_20040</name>
</gene>